<organism evidence="3 4">
    <name type="scientific">Oryzias latipes</name>
    <name type="common">Japanese rice fish</name>
    <name type="synonym">Japanese killifish</name>
    <dbReference type="NCBI Taxonomy" id="8090"/>
    <lineage>
        <taxon>Eukaryota</taxon>
        <taxon>Metazoa</taxon>
        <taxon>Chordata</taxon>
        <taxon>Craniata</taxon>
        <taxon>Vertebrata</taxon>
        <taxon>Euteleostomi</taxon>
        <taxon>Actinopterygii</taxon>
        <taxon>Neopterygii</taxon>
        <taxon>Teleostei</taxon>
        <taxon>Neoteleostei</taxon>
        <taxon>Acanthomorphata</taxon>
        <taxon>Ovalentaria</taxon>
        <taxon>Atherinomorphae</taxon>
        <taxon>Beloniformes</taxon>
        <taxon>Adrianichthyidae</taxon>
        <taxon>Oryziinae</taxon>
        <taxon>Oryzias</taxon>
    </lineage>
</organism>
<dbReference type="PROSITE" id="PS00615">
    <property type="entry name" value="C_TYPE_LECTIN_1"/>
    <property type="match status" value="1"/>
</dbReference>
<reference key="1">
    <citation type="journal article" date="2007" name="Nature">
        <title>The medaka draft genome and insights into vertebrate genome evolution.</title>
        <authorList>
            <person name="Kasahara M."/>
            <person name="Naruse K."/>
            <person name="Sasaki S."/>
            <person name="Nakatani Y."/>
            <person name="Qu W."/>
            <person name="Ahsan B."/>
            <person name="Yamada T."/>
            <person name="Nagayasu Y."/>
            <person name="Doi K."/>
            <person name="Kasai Y."/>
            <person name="Jindo T."/>
            <person name="Kobayashi D."/>
            <person name="Shimada A."/>
            <person name="Toyoda A."/>
            <person name="Kuroki Y."/>
            <person name="Fujiyama A."/>
            <person name="Sasaki T."/>
            <person name="Shimizu A."/>
            <person name="Asakawa S."/>
            <person name="Shimizu N."/>
            <person name="Hashimoto S."/>
            <person name="Yang J."/>
            <person name="Lee Y."/>
            <person name="Matsushima K."/>
            <person name="Sugano S."/>
            <person name="Sakaizumi M."/>
            <person name="Narita T."/>
            <person name="Ohishi K."/>
            <person name="Haga S."/>
            <person name="Ohta F."/>
            <person name="Nomoto H."/>
            <person name="Nogata K."/>
            <person name="Morishita T."/>
            <person name="Endo T."/>
            <person name="Shin-I T."/>
            <person name="Takeda H."/>
            <person name="Morishita S."/>
            <person name="Kohara Y."/>
        </authorList>
    </citation>
    <scope>NUCLEOTIDE SEQUENCE [LARGE SCALE GENOMIC DNA]</scope>
    <source>
        <strain>Hd-rR</strain>
    </source>
</reference>
<dbReference type="PANTHER" id="PTHR45784:SF3">
    <property type="entry name" value="C-TYPE LECTIN DOMAIN FAMILY 4 MEMBER K-LIKE-RELATED"/>
    <property type="match status" value="1"/>
</dbReference>
<dbReference type="PROSITE" id="PS50041">
    <property type="entry name" value="C_TYPE_LECTIN_2"/>
    <property type="match status" value="1"/>
</dbReference>
<evidence type="ECO:0000259" key="2">
    <source>
        <dbReference type="PROSITE" id="PS50041"/>
    </source>
</evidence>
<dbReference type="Proteomes" id="UP000265180">
    <property type="component" value="Chromosome 18"/>
</dbReference>
<reference evidence="3" key="4">
    <citation type="submission" date="2025-09" db="UniProtKB">
        <authorList>
            <consortium name="Ensembl"/>
        </authorList>
    </citation>
    <scope>IDENTIFICATION</scope>
    <source>
        <strain evidence="3">HNI</strain>
    </source>
</reference>
<evidence type="ECO:0000313" key="4">
    <source>
        <dbReference type="Proteomes" id="UP000265180"/>
    </source>
</evidence>
<reference evidence="3 4" key="2">
    <citation type="submission" date="2017-04" db="EMBL/GenBank/DDBJ databases">
        <title>CpG methylation of centromeres and impact of large insertions on vertebrate speciation.</title>
        <authorList>
            <person name="Ichikawa K."/>
            <person name="Yoshimura J."/>
            <person name="Morishita S."/>
        </authorList>
    </citation>
    <scope>NUCLEOTIDE SEQUENCE</scope>
    <source>
        <strain evidence="3 4">HNI</strain>
    </source>
</reference>
<dbReference type="InterPro" id="IPR016187">
    <property type="entry name" value="CTDL_fold"/>
</dbReference>
<reference evidence="3" key="3">
    <citation type="submission" date="2025-08" db="UniProtKB">
        <authorList>
            <consortium name="Ensembl"/>
        </authorList>
    </citation>
    <scope>IDENTIFICATION</scope>
    <source>
        <strain evidence="3">HNI</strain>
    </source>
</reference>
<dbReference type="InterPro" id="IPR001304">
    <property type="entry name" value="C-type_lectin-like"/>
</dbReference>
<accession>A0A3P9M3I8</accession>
<keyword evidence="1" id="KW-1015">Disulfide bond</keyword>
<dbReference type="SMART" id="SM00034">
    <property type="entry name" value="CLECT"/>
    <property type="match status" value="1"/>
</dbReference>
<dbReference type="InterPro" id="IPR016186">
    <property type="entry name" value="C-type_lectin-like/link_sf"/>
</dbReference>
<dbReference type="PANTHER" id="PTHR45784">
    <property type="entry name" value="C-TYPE LECTIN DOMAIN FAMILY 20 MEMBER A-RELATED"/>
    <property type="match status" value="1"/>
</dbReference>
<feature type="domain" description="C-type lectin" evidence="2">
    <location>
        <begin position="64"/>
        <end position="177"/>
    </location>
</feature>
<sequence length="185" mass="21229">MNVPSASVSAAAPWRGFWWPSAFCQVCLSFSPHMMNEWKGRFLAVLIGCFFPEIFTLSSCLRQYHFVNQSLNWTEAQIYCRQNYRDLATIEDPEELKQLINGVSSAGVSSEVWIGLYNQIHWRWSDGFTGKGADYRNWNTTDSDPDFISANQFCVNIGDGGEWWDRSCGNNFTSICYRGKNIIFL</sequence>
<dbReference type="SUPFAM" id="SSF56436">
    <property type="entry name" value="C-type lectin-like"/>
    <property type="match status" value="1"/>
</dbReference>
<dbReference type="Gene3D" id="3.10.100.10">
    <property type="entry name" value="Mannose-Binding Protein A, subunit A"/>
    <property type="match status" value="1"/>
</dbReference>
<dbReference type="Pfam" id="PF00059">
    <property type="entry name" value="Lectin_C"/>
    <property type="match status" value="1"/>
</dbReference>
<dbReference type="Ensembl" id="ENSORLT00020031054.1">
    <property type="protein sequence ID" value="ENSORLP00020027622.1"/>
    <property type="gene ID" value="ENSORLG00020010668.1"/>
</dbReference>
<protein>
    <recommendedName>
        <fullName evidence="2">C-type lectin domain-containing protein</fullName>
    </recommendedName>
</protein>
<dbReference type="AlphaFoldDB" id="A0A3P9M3I8"/>
<evidence type="ECO:0000313" key="3">
    <source>
        <dbReference type="Ensembl" id="ENSORLP00020027622.1"/>
    </source>
</evidence>
<dbReference type="InterPro" id="IPR018378">
    <property type="entry name" value="C-type_lectin_CS"/>
</dbReference>
<evidence type="ECO:0000256" key="1">
    <source>
        <dbReference type="ARBA" id="ARBA00023157"/>
    </source>
</evidence>
<name>A0A3P9M3I8_ORYLA</name>
<proteinExistence type="predicted"/>